<protein>
    <submittedName>
        <fullName evidence="2">Uncharacterized protein</fullName>
    </submittedName>
</protein>
<accession>A0AA35TE27</accession>
<gene>
    <name evidence="2" type="ORF">GBAR_LOCUS25567</name>
</gene>
<dbReference type="Proteomes" id="UP001174909">
    <property type="component" value="Unassembled WGS sequence"/>
</dbReference>
<keyword evidence="3" id="KW-1185">Reference proteome</keyword>
<name>A0AA35TE27_GEOBA</name>
<evidence type="ECO:0000313" key="3">
    <source>
        <dbReference type="Proteomes" id="UP001174909"/>
    </source>
</evidence>
<feature type="region of interest" description="Disordered" evidence="1">
    <location>
        <begin position="146"/>
        <end position="221"/>
    </location>
</feature>
<reference evidence="2" key="1">
    <citation type="submission" date="2023-03" db="EMBL/GenBank/DDBJ databases">
        <authorList>
            <person name="Steffen K."/>
            <person name="Cardenas P."/>
        </authorList>
    </citation>
    <scope>NUCLEOTIDE SEQUENCE</scope>
</reference>
<dbReference type="AlphaFoldDB" id="A0AA35TE27"/>
<feature type="compositionally biased region" description="Polar residues" evidence="1">
    <location>
        <begin position="96"/>
        <end position="109"/>
    </location>
</feature>
<feature type="region of interest" description="Disordered" evidence="1">
    <location>
        <begin position="87"/>
        <end position="131"/>
    </location>
</feature>
<organism evidence="2 3">
    <name type="scientific">Geodia barretti</name>
    <name type="common">Barrett's horny sponge</name>
    <dbReference type="NCBI Taxonomy" id="519541"/>
    <lineage>
        <taxon>Eukaryota</taxon>
        <taxon>Metazoa</taxon>
        <taxon>Porifera</taxon>
        <taxon>Demospongiae</taxon>
        <taxon>Heteroscleromorpha</taxon>
        <taxon>Tetractinellida</taxon>
        <taxon>Astrophorina</taxon>
        <taxon>Geodiidae</taxon>
        <taxon>Geodia</taxon>
    </lineage>
</organism>
<proteinExistence type="predicted"/>
<evidence type="ECO:0000313" key="2">
    <source>
        <dbReference type="EMBL" id="CAI8046262.1"/>
    </source>
</evidence>
<dbReference type="EMBL" id="CASHTH010003549">
    <property type="protein sequence ID" value="CAI8046262.1"/>
    <property type="molecule type" value="Genomic_DNA"/>
</dbReference>
<comment type="caution">
    <text evidence="2">The sequence shown here is derived from an EMBL/GenBank/DDBJ whole genome shotgun (WGS) entry which is preliminary data.</text>
</comment>
<evidence type="ECO:0000256" key="1">
    <source>
        <dbReference type="SAM" id="MobiDB-lite"/>
    </source>
</evidence>
<sequence length="221" mass="25289">MPRKRCSFARKRSRSAPARLPRSVWWLDPHSRKNSSVVFRSAMRKILMLLEILTTSLGFELTTPQTSASSGKSLLHHFSDVTPVAEIAVDSPPPDTDNSTKNTPSTSALSKFLTPPLASTPTGRKGEPPRARLLTSCAAFEILKGKERKKQEEAEIKEKKKKEREETKKRKEEEQRKKAEERARKQEQKLKEKAEKEAQKAKKREGKATRRCWNEEKPKRS</sequence>